<reference evidence="2 3" key="1">
    <citation type="submission" date="2018-08" db="EMBL/GenBank/DDBJ databases">
        <title>A genome reference for cultivated species of the human gut microbiota.</title>
        <authorList>
            <person name="Zou Y."/>
            <person name="Xue W."/>
            <person name="Luo G."/>
        </authorList>
    </citation>
    <scope>NUCLEOTIDE SEQUENCE [LARGE SCALE GENOMIC DNA]</scope>
    <source>
        <strain evidence="2 3">AM37-3BH</strain>
    </source>
</reference>
<keyword evidence="1" id="KW-0732">Signal</keyword>
<accession>A0A413YWB9</accession>
<dbReference type="EMBL" id="QSHM01000006">
    <property type="protein sequence ID" value="RHC13349.1"/>
    <property type="molecule type" value="Genomic_DNA"/>
</dbReference>
<dbReference type="AlphaFoldDB" id="A0A413YWB9"/>
<sequence>MKVKKMKKILSRIAMVLSVVTVIVSSSVVMADAEIVTSSDFVSTSYSHDYSRWASVIRSYLVDCDDGRLMRVYLGSKGYYVEYYDSNFNLLESKTIDKELSLLGGFYAGKDAYYIVSGQNNPDELADVECFRITKYDKNWNRITSAGLYDCNTYVPFDAGSLRMTEASGYLFIRTSHTMYKSDNGYHHQANVTIQLDESTMKITDSFTNVGNSSYGYVSHSFNQFIKTDGNHIVAVDHGDAYPRSLALIKYKTDFTSGQFCSNIGYWWDSNKHAVVNNSCDVTDLLTISGQIGDNTTNATIGGFEISDTSYIVAASSINQEKQEGLKNIYILTESKEDGTVKSNQITDISGKYNATSPYLVKINNNKFMVMWTIKNDNTVYYTYIDGDGNVISDINTMGGQLSDCEPIVYNGMVLWYICSNKKITFYGINTDGTTFGDELKASMTASDGGSTITFTADAQGGMGTHTYKFLVYNKTTDTWARIRDYSENNTLVWTKGTSGDRDFYVDVKDSTGKVVRSKAVNIKIDKPTAVLTPSASTVTAGDKLTLTASTNKSGCTYKFLIYNPSTNQWFKLQDFGSKNTYTWTAGSAGARQFYVDVKDSDGNVTRSKVANVTIGSSGALSVKTTVSVKTSKPGDKITFTAVGTGGKAGYTYKMVVYNKTTKTWGLVQNFNANNKITWTAGSAGDREFYVDVKDASGKVVRSSALNVKTSN</sequence>
<organism evidence="2 3">
    <name type="scientific">Lachnospira eligens</name>
    <dbReference type="NCBI Taxonomy" id="39485"/>
    <lineage>
        <taxon>Bacteria</taxon>
        <taxon>Bacillati</taxon>
        <taxon>Bacillota</taxon>
        <taxon>Clostridia</taxon>
        <taxon>Lachnospirales</taxon>
        <taxon>Lachnospiraceae</taxon>
        <taxon>Lachnospira</taxon>
    </lineage>
</organism>
<proteinExistence type="predicted"/>
<evidence type="ECO:0000313" key="3">
    <source>
        <dbReference type="Proteomes" id="UP000285844"/>
    </source>
</evidence>
<evidence type="ECO:0008006" key="4">
    <source>
        <dbReference type="Google" id="ProtNLM"/>
    </source>
</evidence>
<feature type="signal peptide" evidence="1">
    <location>
        <begin position="1"/>
        <end position="31"/>
    </location>
</feature>
<name>A0A413YWB9_9FIRM</name>
<dbReference type="Proteomes" id="UP000285844">
    <property type="component" value="Unassembled WGS sequence"/>
</dbReference>
<gene>
    <name evidence="2" type="ORF">DW858_06615</name>
</gene>
<evidence type="ECO:0000256" key="1">
    <source>
        <dbReference type="SAM" id="SignalP"/>
    </source>
</evidence>
<protein>
    <recommendedName>
        <fullName evidence="4">Triple tyrosine motif-containing protein</fullName>
    </recommendedName>
</protein>
<evidence type="ECO:0000313" key="2">
    <source>
        <dbReference type="EMBL" id="RHC13349.1"/>
    </source>
</evidence>
<dbReference type="RefSeq" id="WP_118362635.1">
    <property type="nucleotide sequence ID" value="NZ_QSHM01000006.1"/>
</dbReference>
<comment type="caution">
    <text evidence="2">The sequence shown here is derived from an EMBL/GenBank/DDBJ whole genome shotgun (WGS) entry which is preliminary data.</text>
</comment>
<feature type="chain" id="PRO_5038928615" description="Triple tyrosine motif-containing protein" evidence="1">
    <location>
        <begin position="32"/>
        <end position="712"/>
    </location>
</feature>